<proteinExistence type="predicted"/>
<dbReference type="AlphaFoldDB" id="A0A378XED5"/>
<dbReference type="NCBIfam" id="TIGR01848">
    <property type="entry name" value="PHA_reg_PhaR"/>
    <property type="match status" value="1"/>
</dbReference>
<dbReference type="RefSeq" id="WP_018573270.1">
    <property type="nucleotide sequence ID" value="NZ_CP065725.1"/>
</dbReference>
<feature type="domain" description="PHB accumulation regulatory" evidence="1">
    <location>
        <begin position="127"/>
        <end position="164"/>
    </location>
</feature>
<evidence type="ECO:0000259" key="2">
    <source>
        <dbReference type="Pfam" id="PF07879"/>
    </source>
</evidence>
<protein>
    <submittedName>
        <fullName evidence="3">Polyhydroxyalkanoate synthesis repressor PhaR</fullName>
    </submittedName>
    <submittedName>
        <fullName evidence="4">Uncharacterized protein conserved in bacteria</fullName>
    </submittedName>
</protein>
<dbReference type="OrthoDB" id="9795345at2"/>
<evidence type="ECO:0000313" key="4">
    <source>
        <dbReference type="EMBL" id="SUA52482.1"/>
    </source>
</evidence>
<dbReference type="Pfam" id="PF07879">
    <property type="entry name" value="PHB_acc_N"/>
    <property type="match status" value="1"/>
</dbReference>
<dbReference type="GO" id="GO:0006355">
    <property type="term" value="P:regulation of DNA-templated transcription"/>
    <property type="evidence" value="ECO:0007669"/>
    <property type="project" value="InterPro"/>
</dbReference>
<dbReference type="InterPro" id="IPR007897">
    <property type="entry name" value="PHB_accumulat"/>
</dbReference>
<accession>A0A378XED5</accession>
<dbReference type="Pfam" id="PF05233">
    <property type="entry name" value="PHB_acc"/>
    <property type="match status" value="2"/>
</dbReference>
<gene>
    <name evidence="3" type="primary">phaR</name>
    <name evidence="3" type="ORF">I6G29_03740</name>
    <name evidence="4" type="ORF">NCTC11997_00799</name>
</gene>
<evidence type="ECO:0000259" key="1">
    <source>
        <dbReference type="Pfam" id="PF05233"/>
    </source>
</evidence>
<name>A0A378XED5_9BURK</name>
<feature type="domain" description="PHB accumulation regulatory" evidence="1">
    <location>
        <begin position="75"/>
        <end position="113"/>
    </location>
</feature>
<dbReference type="InterPro" id="IPR012909">
    <property type="entry name" value="PHA_DNA-bd_N"/>
</dbReference>
<evidence type="ECO:0000313" key="3">
    <source>
        <dbReference type="EMBL" id="QPT40698.1"/>
    </source>
</evidence>
<organism evidence="4 5">
    <name type="scientific">Oligella ureolytica</name>
    <dbReference type="NCBI Taxonomy" id="90244"/>
    <lineage>
        <taxon>Bacteria</taxon>
        <taxon>Pseudomonadati</taxon>
        <taxon>Pseudomonadota</taxon>
        <taxon>Betaproteobacteria</taxon>
        <taxon>Burkholderiales</taxon>
        <taxon>Alcaligenaceae</taxon>
        <taxon>Oligella</taxon>
    </lineage>
</organism>
<sequence length="187" mass="21829">MSEVKQDNSRVIKKYPNRRLYDTATSSYITLADVRELVVASERFTVVDAKTNEDITRSILLQIILDLESGGVPMFSTNTLKQIIRFYGHAMQGVMGNYLEHNMQAFTEIQQQLSKQSEELYQTQFKPEAWAELMSMQNPMMSRMMNNYVDQTKDLYLNMQEQMQSQTQQLFNVFNPLATKKDIKKDK</sequence>
<dbReference type="EMBL" id="UGSB01000001">
    <property type="protein sequence ID" value="SUA52482.1"/>
    <property type="molecule type" value="Genomic_DNA"/>
</dbReference>
<evidence type="ECO:0000313" key="6">
    <source>
        <dbReference type="Proteomes" id="UP000594903"/>
    </source>
</evidence>
<evidence type="ECO:0000313" key="5">
    <source>
        <dbReference type="Proteomes" id="UP000254603"/>
    </source>
</evidence>
<reference evidence="3 6" key="2">
    <citation type="submission" date="2020-12" db="EMBL/GenBank/DDBJ databases">
        <title>FDA dAtabase for Regulatory Grade micrObial Sequences (FDA-ARGOS): Supporting development and validation of Infectious Disease Dx tests.</title>
        <authorList>
            <person name="Sproer C."/>
            <person name="Gronow S."/>
            <person name="Severitt S."/>
            <person name="Schroder I."/>
            <person name="Tallon L."/>
            <person name="Sadzewicz L."/>
            <person name="Zhao X."/>
            <person name="Boylan J."/>
            <person name="Ott S."/>
            <person name="Bowen H."/>
            <person name="Vavikolanu K."/>
            <person name="Mehta A."/>
            <person name="Aluvathingal J."/>
            <person name="Nadendla S."/>
            <person name="Lowell S."/>
            <person name="Myers T."/>
            <person name="Yan Y."/>
            <person name="Sichtig H."/>
        </authorList>
    </citation>
    <scope>NUCLEOTIDE SEQUENCE [LARGE SCALE GENOMIC DNA]</scope>
    <source>
        <strain evidence="3 6">FDAARGOS_872</strain>
    </source>
</reference>
<feature type="domain" description="PHA accumulation regulator DNA-binding N-terminal" evidence="2">
    <location>
        <begin position="11"/>
        <end position="70"/>
    </location>
</feature>
<dbReference type="EMBL" id="CP065725">
    <property type="protein sequence ID" value="QPT40698.1"/>
    <property type="molecule type" value="Genomic_DNA"/>
</dbReference>
<dbReference type="STRING" id="1122619.GCA_000373745_00085"/>
<reference evidence="4 5" key="1">
    <citation type="submission" date="2018-06" db="EMBL/GenBank/DDBJ databases">
        <authorList>
            <consortium name="Pathogen Informatics"/>
            <person name="Doyle S."/>
        </authorList>
    </citation>
    <scope>NUCLEOTIDE SEQUENCE [LARGE SCALE GENOMIC DNA]</scope>
    <source>
        <strain evidence="4 5">NCTC11997</strain>
    </source>
</reference>
<keyword evidence="6" id="KW-1185">Reference proteome</keyword>
<dbReference type="InterPro" id="IPR010134">
    <property type="entry name" value="PHA_reg_PhaR"/>
</dbReference>
<dbReference type="Proteomes" id="UP000254603">
    <property type="component" value="Unassembled WGS sequence"/>
</dbReference>
<dbReference type="Proteomes" id="UP000594903">
    <property type="component" value="Chromosome"/>
</dbReference>